<dbReference type="InterPro" id="IPR039353">
    <property type="entry name" value="TF_Adf1"/>
</dbReference>
<dbReference type="PANTHER" id="PTHR12243:SF67">
    <property type="entry name" value="COREPRESSOR OF PANGOLIN, ISOFORM A-RELATED"/>
    <property type="match status" value="1"/>
</dbReference>
<keyword evidence="4" id="KW-1185">Reference proteome</keyword>
<dbReference type="Pfam" id="PF10545">
    <property type="entry name" value="MADF_DNA_bdg"/>
    <property type="match status" value="1"/>
</dbReference>
<dbReference type="GO" id="GO:0005634">
    <property type="term" value="C:nucleus"/>
    <property type="evidence" value="ECO:0007669"/>
    <property type="project" value="UniProtKB-SubCell"/>
</dbReference>
<feature type="region of interest" description="Disordered" evidence="2">
    <location>
        <begin position="145"/>
        <end position="189"/>
    </location>
</feature>
<evidence type="ECO:0000256" key="2">
    <source>
        <dbReference type="SAM" id="MobiDB-lite"/>
    </source>
</evidence>
<dbReference type="OrthoDB" id="5984255at2759"/>
<keyword evidence="1" id="KW-0539">Nucleus</keyword>
<dbReference type="PROSITE" id="PS51029">
    <property type="entry name" value="MADF"/>
    <property type="match status" value="1"/>
</dbReference>
<dbReference type="EMBL" id="CACRXK020015840">
    <property type="protein sequence ID" value="CAB4028945.1"/>
    <property type="molecule type" value="Genomic_DNA"/>
</dbReference>
<dbReference type="InterPro" id="IPR004210">
    <property type="entry name" value="BESS_motif"/>
</dbReference>
<dbReference type="SMART" id="SM00595">
    <property type="entry name" value="MADF"/>
    <property type="match status" value="1"/>
</dbReference>
<dbReference type="Pfam" id="PF02944">
    <property type="entry name" value="BESS"/>
    <property type="match status" value="1"/>
</dbReference>
<accession>A0A6S7J9T3</accession>
<proteinExistence type="predicted"/>
<evidence type="ECO:0000256" key="1">
    <source>
        <dbReference type="PROSITE-ProRule" id="PRU00371"/>
    </source>
</evidence>
<organism evidence="3 4">
    <name type="scientific">Paramuricea clavata</name>
    <name type="common">Red gorgonian</name>
    <name type="synonym">Violescent sea-whip</name>
    <dbReference type="NCBI Taxonomy" id="317549"/>
    <lineage>
        <taxon>Eukaryota</taxon>
        <taxon>Metazoa</taxon>
        <taxon>Cnidaria</taxon>
        <taxon>Anthozoa</taxon>
        <taxon>Octocorallia</taxon>
        <taxon>Malacalcyonacea</taxon>
        <taxon>Plexauridae</taxon>
        <taxon>Paramuricea</taxon>
    </lineage>
</organism>
<dbReference type="PROSITE" id="PS51031">
    <property type="entry name" value="BESS"/>
    <property type="match status" value="1"/>
</dbReference>
<gene>
    <name evidence="3" type="ORF">PACLA_8A003789</name>
</gene>
<comment type="caution">
    <text evidence="3">The sequence shown here is derived from an EMBL/GenBank/DDBJ whole genome shotgun (WGS) entry which is preliminary data.</text>
</comment>
<reference evidence="3" key="1">
    <citation type="submission" date="2020-04" db="EMBL/GenBank/DDBJ databases">
        <authorList>
            <person name="Alioto T."/>
            <person name="Alioto T."/>
            <person name="Gomez Garrido J."/>
        </authorList>
    </citation>
    <scope>NUCLEOTIDE SEQUENCE</scope>
    <source>
        <strain evidence="3">A484AB</strain>
    </source>
</reference>
<evidence type="ECO:0000313" key="4">
    <source>
        <dbReference type="Proteomes" id="UP001152795"/>
    </source>
</evidence>
<dbReference type="GO" id="GO:0003677">
    <property type="term" value="F:DNA binding"/>
    <property type="evidence" value="ECO:0007669"/>
    <property type="project" value="InterPro"/>
</dbReference>
<name>A0A6S7J9T3_PARCT</name>
<feature type="region of interest" description="Disordered" evidence="2">
    <location>
        <begin position="215"/>
        <end position="243"/>
    </location>
</feature>
<dbReference type="AlphaFoldDB" id="A0A6S7J9T3"/>
<dbReference type="InterPro" id="IPR006578">
    <property type="entry name" value="MADF-dom"/>
</dbReference>
<dbReference type="GO" id="GO:0006357">
    <property type="term" value="P:regulation of transcription by RNA polymerase II"/>
    <property type="evidence" value="ECO:0007669"/>
    <property type="project" value="TreeGrafter"/>
</dbReference>
<dbReference type="GO" id="GO:0005667">
    <property type="term" value="C:transcription regulator complex"/>
    <property type="evidence" value="ECO:0007669"/>
    <property type="project" value="TreeGrafter"/>
</dbReference>
<comment type="subcellular location">
    <subcellularLocation>
        <location evidence="1">Nucleus</location>
    </subcellularLocation>
</comment>
<evidence type="ECO:0000313" key="3">
    <source>
        <dbReference type="EMBL" id="CAB4028945.1"/>
    </source>
</evidence>
<protein>
    <submittedName>
        <fullName evidence="3">Transcription factor Adf-1</fullName>
    </submittedName>
</protein>
<sequence length="337" mass="37997">MEIQHENGGEEFSRERLMEDIRQYPCIYDKYDKDYPDKIAKTNAWAAIAAKYGISPIDADKKYKTMRSSYTRYLKKKRNTPPGAKPPPLPVAFVNLDWLASHIDHKETAVKYTANGGKDGYYSDYLTDAEDAYHSSYDEIMREENNSSDMIEIPNSSVTSRPRESLKPEPAASHGLHVRESLIKPESASNQVLHVKDNLRPDPLPSPILHVSTSEYQSSRAATPPITNHTNQASSTQTPQSNGAKSITMYYNRQKDSHNDAVLNLIPLESVKPASAAPTPPPSESVGKRKRIEYDDEDELFLLSLVPTLKRLGPRNKTIAKMRFQQVLFDLEFPASE</sequence>
<dbReference type="PANTHER" id="PTHR12243">
    <property type="entry name" value="MADF DOMAIN TRANSCRIPTION FACTOR"/>
    <property type="match status" value="1"/>
</dbReference>
<dbReference type="Proteomes" id="UP001152795">
    <property type="component" value="Unassembled WGS sequence"/>
</dbReference>